<proteinExistence type="predicted"/>
<evidence type="ECO:0000313" key="3">
    <source>
        <dbReference type="Proteomes" id="UP000711736"/>
    </source>
</evidence>
<dbReference type="Proteomes" id="UP000711736">
    <property type="component" value="Unassembled WGS sequence"/>
</dbReference>
<name>A0ABS5UTV3_9BIFI</name>
<dbReference type="EMBL" id="JAFEJU010000001">
    <property type="protein sequence ID" value="MBT1174094.1"/>
    <property type="molecule type" value="Genomic_DNA"/>
</dbReference>
<accession>A0ABS5UTV3</accession>
<comment type="caution">
    <text evidence="2">The sequence shown here is derived from an EMBL/GenBank/DDBJ whole genome shotgun (WGS) entry which is preliminary data.</text>
</comment>
<reference evidence="2 3" key="1">
    <citation type="journal article" date="2021" name="Environ. Microbiol.">
        <title>Genetic insights into the dark matter of the mammalian gut microbiota through targeted genome reconstruction.</title>
        <authorList>
            <person name="Lugli G.A."/>
            <person name="Alessandri G."/>
            <person name="Milani C."/>
            <person name="Viappiani A."/>
            <person name="Fontana F."/>
            <person name="Tarracchini C."/>
            <person name="Mancabelli L."/>
            <person name="Argentini C."/>
            <person name="Ruiz L."/>
            <person name="Margolles A."/>
            <person name="van Sinderen D."/>
            <person name="Turroni F."/>
            <person name="Ventura M."/>
        </authorList>
    </citation>
    <scope>NUCLEOTIDE SEQUENCE [LARGE SCALE GENOMIC DNA]</scope>
    <source>
        <strain evidence="2 3">LC6</strain>
    </source>
</reference>
<feature type="region of interest" description="Disordered" evidence="1">
    <location>
        <begin position="43"/>
        <end position="64"/>
    </location>
</feature>
<keyword evidence="3" id="KW-1185">Reference proteome</keyword>
<evidence type="ECO:0000256" key="1">
    <source>
        <dbReference type="SAM" id="MobiDB-lite"/>
    </source>
</evidence>
<evidence type="ECO:0000313" key="2">
    <source>
        <dbReference type="EMBL" id="MBT1174094.1"/>
    </source>
</evidence>
<gene>
    <name evidence="2" type="ORF">JS530_00935</name>
</gene>
<protein>
    <submittedName>
        <fullName evidence="2">Uncharacterized protein</fullName>
    </submittedName>
</protein>
<organism evidence="2 3">
    <name type="scientific">Bifidobacterium colobi</name>
    <dbReference type="NCBI Taxonomy" id="2809026"/>
    <lineage>
        <taxon>Bacteria</taxon>
        <taxon>Bacillati</taxon>
        <taxon>Actinomycetota</taxon>
        <taxon>Actinomycetes</taxon>
        <taxon>Bifidobacteriales</taxon>
        <taxon>Bifidobacteriaceae</taxon>
        <taxon>Bifidobacterium</taxon>
    </lineage>
</organism>
<sequence>MANANPAALRLHAIGCLFEEGILKPLFDERVRDDMDVDVPGFLDDAVGRGGPAQPTRKRVAPGDADDHLRGVVRMRIVEQGLRDVLADDLMIGAAQLLDELALLDEQGGVGAGQPVLGGDVHGDEVASTGRPGHTGPAPQQLLAFGPAGQRNDHTLARLPFGVDVVLLAVGLERLVHAPGQPKQGQLAQGGEVADAEVVAQGRIHAVGLVDESGGQTLAKALGRQIYQLDLGGGAQHLVRHGLLLRAAGDLAHHVIERFDVLHVDGGDHVDAGIEQVQDILPALLVHRSGRVGVGELVDERHLRMPFDDLEQVHLLEPHATVAQPAPRHHLEPFGGLGRGGAPVGLQQGDDHVLAVLLQAMPLPEHRARLAHAWRGAQQHPERSSCLCHIISPCIPRHSNTTVYDKRRQGW</sequence>